<feature type="compositionally biased region" description="Low complexity" evidence="4">
    <location>
        <begin position="1154"/>
        <end position="1203"/>
    </location>
</feature>
<dbReference type="GO" id="GO:0036064">
    <property type="term" value="C:ciliary basal body"/>
    <property type="evidence" value="ECO:0007669"/>
    <property type="project" value="TreeGrafter"/>
</dbReference>
<dbReference type="GO" id="GO:0005524">
    <property type="term" value="F:ATP binding"/>
    <property type="evidence" value="ECO:0007669"/>
    <property type="project" value="UniProtKB-KW"/>
</dbReference>
<evidence type="ECO:0000313" key="5">
    <source>
        <dbReference type="EMBL" id="SOV80395.1"/>
    </source>
</evidence>
<feature type="region of interest" description="Disordered" evidence="4">
    <location>
        <begin position="1715"/>
        <end position="1768"/>
    </location>
</feature>
<proteinExistence type="predicted"/>
<feature type="compositionally biased region" description="Polar residues" evidence="4">
    <location>
        <begin position="1735"/>
        <end position="1746"/>
    </location>
</feature>
<reference evidence="5 6" key="1">
    <citation type="submission" date="2016-09" db="EMBL/GenBank/DDBJ databases">
        <authorList>
            <consortium name="Pathogen Informatics"/>
        </authorList>
    </citation>
    <scope>NUCLEOTIDE SEQUENCE [LARGE SCALE GENOMIC DNA]</scope>
</reference>
<feature type="region of interest" description="Disordered" evidence="4">
    <location>
        <begin position="1147"/>
        <end position="1203"/>
    </location>
</feature>
<dbReference type="PANTHER" id="PTHR12241">
    <property type="entry name" value="TUBULIN POLYGLUTAMYLASE"/>
    <property type="match status" value="1"/>
</dbReference>
<keyword evidence="2" id="KW-0547">Nucleotide-binding</keyword>
<dbReference type="PANTHER" id="PTHR12241:SF154">
    <property type="entry name" value="TUBULIN POLYGLUTAMYLASE TTLL11"/>
    <property type="match status" value="1"/>
</dbReference>
<dbReference type="GO" id="GO:0015631">
    <property type="term" value="F:tubulin binding"/>
    <property type="evidence" value="ECO:0007669"/>
    <property type="project" value="TreeGrafter"/>
</dbReference>
<gene>
    <name evidence="5" type="ORF">PRG01_1144500</name>
</gene>
<evidence type="ECO:0000256" key="4">
    <source>
        <dbReference type="SAM" id="MobiDB-lite"/>
    </source>
</evidence>
<keyword evidence="3" id="KW-0067">ATP-binding</keyword>
<dbReference type="PROSITE" id="PS51221">
    <property type="entry name" value="TTL"/>
    <property type="match status" value="1"/>
</dbReference>
<dbReference type="VEuPathDB" id="PlasmoDB:PRG01_1144500"/>
<dbReference type="InterPro" id="IPR004344">
    <property type="entry name" value="TTL/TTLL_fam"/>
</dbReference>
<sequence>MNPYKNSNESKILYPPIYTLNGKKSYEESNSFNVLNVSKKKYMDKNKKDTINEGEQNGDIFDFNVDNKFLWNLDKPININMNSENYYVGNNLIRCNKKNDINLINNRNDELNLNYVPCNSFINTPNNCVNKYRNNNVNEKKDILKNIKEPFFYFSKENKIKEDKNIISKSYVVHNLSHINNYVNPNNSTTFCNYDNVGNKKTRGRSSSYVKNIGMYVHNNFHSKEEENDTAVYFLKKSNITDDHMNSTNIKVTSNDNNINKYNYDDNIQYLFRNNMQKMLYAKNISNSEKNDKKKYSSIIYIKNQDTQKNNRKCNNVPVINPTDINMNEKQNDILKINEKNIYKIMENNMTKNIIYKQNKTNEIKNCNVNRIMCLKHNSEKLKYPFGKVDHKKNDHENYYKNYVNGNYNVKCKYHYNNNGKILCSNNMLNDYLVMNNKNFLEAIKTKGNTHYDINKLYRYESKEYENKKIRFSSENKTIDKVEESYLLNKNSFSKNMMNNYNGFYSKNGKIWRSKENTYTFDGTCDMKCNIYKKNEDEYNIKKDIGIIIANNNNNNNKDNIYNNIYVNKKYTENSKGHYVGNDEHNYVKYYNDNKTNNKKKDNYIVTNALDNNTKNEEGINNVNIKKGMLLSTDCHYKNGIKKKSSIIYDKENNKYVFYKEDKNVIKNIMHPNNKWDNENVYCDKIKGNKNMSPVGKILNLSNNTEKDTKEYINNMDVETSIIQQNNCINYTSPKANGICLLNKKNNNTINNENVTHVDSSVLENKQNYNLYNIKMDHKMNDIISIEEEENNDSSNNNNINNNINNYIGNNINNNNNNNNNNSSSCSSSNNNYYNYGKEMNVKNDMETYKLQVRKHIDNVKNINYLYSSRKKRFENNQERNVSLVIKSEPLFLKTIKTNDRNIDFMKNIKKNDNNNKCVDKDNLNYIFCNKNKKIGTSPVIISNIGNNYNFKNDRDKNENEESQTHFDIVYLNKLNMNVKEEKRKRKKEIGKKTKKMKHTIKLLKKKNKENNLLLNKIGKKYIDEIFIVDEICDNNKEIEKGEKKNSYDIESMNENIKYDDCKSNVSNIDSLIIKTMSNTVIENPLCDNHQKEDDVFYKGKIICPNEIYDKIENNMEKEKGYGNNDFMSNKKEIISEKDKEKINHNILHDNNDNNDNNNNNNYNNHNNNYNNNNNNYNNHNNNYNNHNNNYNNHNNNYNNHNNNSDFSKSYNIKDIHCSYEEKKLNTENNWTCNTTRDDNFKFPHDHNNKEGGYIQFNKEKVIKNTYVDNNIENSFLRTNNISNDISLPWNKDKMVKLFLNNKSKESNKEKKNDVITINTKLSRYERVLIHTCIYKLNWKKYIDNINKGMFYWIGYNINDFDHYNYMKKKKIINRIPSMYMYTKKKTLTFLLSHLSLIFPSLFNFYPNTFVLPENKNIIKYILNSNNKEYYIMKPDCGSMGIGVKIINKYNDININILNGYNSYIIQKYIDNPLLMYKKKFDFRIYILLLPGKNYPKIYLSKVGFARLCTEEYKKKKRYICNTYIHLTNYSINKDNDKYIRKKNIHDKNNNKQLLSDVFIYLKKNGYDIDDIWKQIKKITCLTSLAIYSYIKEKIKYNFHNNFYFYQLIGLDILLDNNGKAWLLEVNSNPSLRIDYIDPNYVHFEIQLESMFDRYVKEPVISEMFLIVYEKIYKKYIKKKNKKSNNVMVQKGKFEKCTKKNDICFDNKKRISSKGHFNNISNNNNNNNNNNNSIPNGSVRSLSNFRGNRKNPKGKLSTKRKLSTKGKLSIKGKEHTNKINPFKEFSLYSEDRYCIDKKTNTDLLTNEKIKNVSNGNEGIGSKLNVRNNTESNISSMCNVSSRSNISSVTNTTNISYISKNQNREANIFNYTKINPASDSEKSSIYNFGKNLSPNNYLNNIRMKNMLKKKSKVKKNLFLKKEYMSNVDTCVDENDIGSFTLSNNINKREQISNDSLNEKNEINGIHKLKEVNSNKLSNKNLNDIKYEDNIQNVVHDHLDDTIFDDQKIKNNFFQKILFDDMVCSKKKNIDINKYNDKKKYNKESNFVKIKRNDINDDYSYEYKENIEKNRDILDCFDDKSDVIYSGEEQMFDNYSDIEKGSIHIDKKIHNIPSNEYNKDIYNYNKDNDMNDEGELFQSNILNKETYVQIDNHEDIQLEKFLTNDIETYKSLYRNISDNIFKKKIENLIMIRTNLYKYMNCLNVLGIRYINNNNNNNDSNDIKNIDDLYNKNISLDFKRSYTKIRKDILHPLKNDVLEKNIYINLKKETKKYYNEMKIYNNCYILFDFILNKYDNNLKKNKKKLEYYMDKNTFLCMCTDIKINNIIDNVYIPNNSTYNTCFDINKGSNENQIFQIVKDLLYNQYLDRNKQNKVHKEERSSFECSVNKNVQLGNSSDITNGSIYDHKFYRVKNTQGLNKTEQRSFYGEYSDISSRSGEILRRNEKCNSSEKMAHMLTTQINIHEDDHINKDDNINKDDHINKDDSINKDDNIKKYDNINKDDINNNNNNNNNDNKFLTSNFINYNCVTFCPFTLIPNCNNIVNFNTIGLSSTKYKSKRKKKMNIYDLEYLFNRQVFFSKYINKNQGLTLIDFFLLMQEISLLIFPYISHLCIYNTIYPYKKDFFDKLNDQENNIFSNIYCDKGNIKNDKKKKNICVYNKKVQEGQCMNESNLTSEKIKKKKKKGDHICEYDMSVNNKFHVHKNISHNKDDFLWHKNICSNIYNLYEYIQMCINPNVKNICLETFLIFIFNKYGLTCNL</sequence>
<name>A0A2P9DH96_PLARE</name>
<dbReference type="VEuPathDB" id="PlasmoDB:PRCDC_1145500"/>
<dbReference type="OrthoDB" id="202825at2759"/>
<feature type="compositionally biased region" description="Basic residues" evidence="4">
    <location>
        <begin position="1747"/>
        <end position="1768"/>
    </location>
</feature>
<protein>
    <submittedName>
        <fullName evidence="5">Tubulin--tyrosine ligase, putative</fullName>
    </submittedName>
</protein>
<dbReference type="Gene3D" id="3.30.470.20">
    <property type="entry name" value="ATP-grasp fold, B domain"/>
    <property type="match status" value="1"/>
</dbReference>
<dbReference type="GO" id="GO:0070740">
    <property type="term" value="F:tubulin-glutamic acid ligase activity"/>
    <property type="evidence" value="ECO:0007669"/>
    <property type="project" value="TreeGrafter"/>
</dbReference>
<dbReference type="EMBL" id="LT969574">
    <property type="protein sequence ID" value="SOV80395.1"/>
    <property type="molecule type" value="Genomic_DNA"/>
</dbReference>
<dbReference type="GO" id="GO:0000226">
    <property type="term" value="P:microtubule cytoskeleton organization"/>
    <property type="evidence" value="ECO:0007669"/>
    <property type="project" value="TreeGrafter"/>
</dbReference>
<accession>A0A2P9DH96</accession>
<dbReference type="SUPFAM" id="SSF56059">
    <property type="entry name" value="Glutathione synthetase ATP-binding domain-like"/>
    <property type="match status" value="1"/>
</dbReference>
<evidence type="ECO:0000256" key="3">
    <source>
        <dbReference type="ARBA" id="ARBA00022840"/>
    </source>
</evidence>
<dbReference type="Proteomes" id="UP000240500">
    <property type="component" value="Chromosome 11"/>
</dbReference>
<feature type="compositionally biased region" description="Low complexity" evidence="4">
    <location>
        <begin position="1718"/>
        <end position="1734"/>
    </location>
</feature>
<evidence type="ECO:0000313" key="6">
    <source>
        <dbReference type="Proteomes" id="UP000240500"/>
    </source>
</evidence>
<evidence type="ECO:0000256" key="1">
    <source>
        <dbReference type="ARBA" id="ARBA00022598"/>
    </source>
</evidence>
<keyword evidence="1 5" id="KW-0436">Ligase</keyword>
<evidence type="ECO:0000256" key="2">
    <source>
        <dbReference type="ARBA" id="ARBA00022741"/>
    </source>
</evidence>
<organism evidence="5 6">
    <name type="scientific">Plasmodium reichenowi</name>
    <dbReference type="NCBI Taxonomy" id="5854"/>
    <lineage>
        <taxon>Eukaryota</taxon>
        <taxon>Sar</taxon>
        <taxon>Alveolata</taxon>
        <taxon>Apicomplexa</taxon>
        <taxon>Aconoidasida</taxon>
        <taxon>Haemosporida</taxon>
        <taxon>Plasmodiidae</taxon>
        <taxon>Plasmodium</taxon>
        <taxon>Plasmodium (Laverania)</taxon>
    </lineage>
</organism>